<accession>A0A418WP35</accession>
<proteinExistence type="predicted"/>
<dbReference type="Proteomes" id="UP000286100">
    <property type="component" value="Unassembled WGS sequence"/>
</dbReference>
<name>A0A418WP35_9SPHN</name>
<sequence>MSDENSKLRSVTLDEPIQRGDTTIDKVQIRKPQSGELRGLSLVELGQLNVDALSKILPRITIPTLTPQEVSALDPADLLAMGGIVGRFLLQKWRLTDAPDQ</sequence>
<dbReference type="EMBL" id="QYUM01000002">
    <property type="protein sequence ID" value="RJF92994.1"/>
    <property type="molecule type" value="Genomic_DNA"/>
</dbReference>
<dbReference type="RefSeq" id="WP_119759274.1">
    <property type="nucleotide sequence ID" value="NZ_QYUM01000002.1"/>
</dbReference>
<evidence type="ECO:0000313" key="1">
    <source>
        <dbReference type="EMBL" id="RJF92994.1"/>
    </source>
</evidence>
<reference evidence="1 2" key="1">
    <citation type="submission" date="2018-09" db="EMBL/GenBank/DDBJ databases">
        <authorList>
            <person name="Zhu H."/>
        </authorList>
    </citation>
    <scope>NUCLEOTIDE SEQUENCE [LARGE SCALE GENOMIC DNA]</scope>
    <source>
        <strain evidence="1 2">K2R01-6</strain>
    </source>
</reference>
<keyword evidence="2" id="KW-1185">Reference proteome</keyword>
<dbReference type="OrthoDB" id="7366507at2"/>
<dbReference type="Pfam" id="PF10109">
    <property type="entry name" value="Phage_TAC_7"/>
    <property type="match status" value="1"/>
</dbReference>
<dbReference type="AlphaFoldDB" id="A0A418WP35"/>
<protein>
    <submittedName>
        <fullName evidence="1">Phage tail assembly protein</fullName>
    </submittedName>
</protein>
<organism evidence="1 2">
    <name type="scientific">Sphingomonas cavernae</name>
    <dbReference type="NCBI Taxonomy" id="2320861"/>
    <lineage>
        <taxon>Bacteria</taxon>
        <taxon>Pseudomonadati</taxon>
        <taxon>Pseudomonadota</taxon>
        <taxon>Alphaproteobacteria</taxon>
        <taxon>Sphingomonadales</taxon>
        <taxon>Sphingomonadaceae</taxon>
        <taxon>Sphingomonas</taxon>
    </lineage>
</organism>
<comment type="caution">
    <text evidence="1">The sequence shown here is derived from an EMBL/GenBank/DDBJ whole genome shotgun (WGS) entry which is preliminary data.</text>
</comment>
<gene>
    <name evidence="1" type="ORF">D3876_00990</name>
</gene>
<evidence type="ECO:0000313" key="2">
    <source>
        <dbReference type="Proteomes" id="UP000286100"/>
    </source>
</evidence>
<dbReference type="InterPro" id="IPR019289">
    <property type="entry name" value="Phage_tail_E/E"/>
</dbReference>